<dbReference type="GO" id="GO:0004386">
    <property type="term" value="F:helicase activity"/>
    <property type="evidence" value="ECO:0007669"/>
    <property type="project" value="UniProtKB-KW"/>
</dbReference>
<dbReference type="PROSITE" id="PS51194">
    <property type="entry name" value="HELICASE_CTER"/>
    <property type="match status" value="1"/>
</dbReference>
<dbReference type="Pfam" id="PF00271">
    <property type="entry name" value="Helicase_C"/>
    <property type="match status" value="1"/>
</dbReference>
<dbReference type="InterPro" id="IPR001650">
    <property type="entry name" value="Helicase_C-like"/>
</dbReference>
<dbReference type="SMART" id="SM00490">
    <property type="entry name" value="HELICc"/>
    <property type="match status" value="1"/>
</dbReference>
<sequence length="729" mass="81089">MRSYLDPRVRKWVYKQGWSALRPLQESAIPAVLARDRDVLISAGTAAGKTEAFFLPACSAIAGITSGFGIVYISPLKALINDQYRRLESLGEALEMPVTPWHGDVPQSKKKKVRTNPSGILLITPESLESLLINSSGWLKQAFSPVAYIVIDEFHAFIGTERGMQLLSLLNRIDHVLGRHANPVPRVALSATLGELDKVPELLRPDQRLPCEIITDSNSTATLQVQVKGYLVPVTEKGEEPQSSAEEHVCADIFRLCRGDSHLVFANSRKRTESIAATLSDMCEENVVPNEFFPHHGSLSRELREALEARLQQGNLPTTAVCTMTLELGIDIGKVQSVIQVTPPHSVSSLRQRMGRSGRRDSPSVLRMLISEQELTATSSIVDHLRLQLVQSMAMIRLMITKRWFEPADARQMHYSTLLHQILAITAQWGGVRADQLWSQLCQTGPFRNIDLTDFKSLLRHMGTYDLLTQLASGEMVIGAEGEKLTNHYTFYAVFNTPEEFRIVTGSRTLGTVPVDSPLLPDQHIIFGGRRWKVTEIEVEKKVIYVEATKGGQPPQFSGGGMSVHDVVRQEMLAIYRENDYRIAIGSKRVDYADATARSLFAEGCDSFKRFNLQNSHFISDGQRSYVIPWMGDKVVNTITALLMRSSFKASSFAGVIETEGASVSSVQRALKEILLSGLPSESELAADVPEKYLDKYDDYLPESLLAKGYGAKAYDIEGTQIWLQKNIL</sequence>
<dbReference type="PANTHER" id="PTHR47962:SF5">
    <property type="entry name" value="ATP-DEPENDENT HELICASE LHR-RELATED"/>
    <property type="match status" value="1"/>
</dbReference>
<dbReference type="CDD" id="cd18796">
    <property type="entry name" value="SF2_C_LHR"/>
    <property type="match status" value="1"/>
</dbReference>
<evidence type="ECO:0000259" key="4">
    <source>
        <dbReference type="PROSITE" id="PS51194"/>
    </source>
</evidence>
<evidence type="ECO:0000256" key="2">
    <source>
        <dbReference type="ARBA" id="ARBA00022840"/>
    </source>
</evidence>
<organism evidence="5 6">
    <name type="scientific">Dickeya solani</name>
    <dbReference type="NCBI Taxonomy" id="1089444"/>
    <lineage>
        <taxon>Bacteria</taxon>
        <taxon>Pseudomonadati</taxon>
        <taxon>Pseudomonadota</taxon>
        <taxon>Gammaproteobacteria</taxon>
        <taxon>Enterobacterales</taxon>
        <taxon>Pectobacteriaceae</taxon>
        <taxon>Dickeya</taxon>
    </lineage>
</organism>
<accession>A0ABU4EDP1</accession>
<dbReference type="InterPro" id="IPR011545">
    <property type="entry name" value="DEAD/DEAH_box_helicase_dom"/>
</dbReference>
<dbReference type="RefSeq" id="WP_057082728.1">
    <property type="nucleotide sequence ID" value="NZ_CP104920.1"/>
</dbReference>
<protein>
    <submittedName>
        <fullName evidence="5">DEAD/DEAH box helicase</fullName>
    </submittedName>
</protein>
<keyword evidence="2" id="KW-0067">ATP-binding</keyword>
<dbReference type="SUPFAM" id="SSF52540">
    <property type="entry name" value="P-loop containing nucleoside triphosphate hydrolases"/>
    <property type="match status" value="1"/>
</dbReference>
<comment type="caution">
    <text evidence="5">The sequence shown here is derived from an EMBL/GenBank/DDBJ whole genome shotgun (WGS) entry which is preliminary data.</text>
</comment>
<feature type="domain" description="Helicase ATP-binding" evidence="3">
    <location>
        <begin position="30"/>
        <end position="211"/>
    </location>
</feature>
<evidence type="ECO:0000259" key="3">
    <source>
        <dbReference type="PROSITE" id="PS51192"/>
    </source>
</evidence>
<dbReference type="InterPro" id="IPR052511">
    <property type="entry name" value="ATP-dep_Helicase"/>
</dbReference>
<name>A0ABU4EDP1_9GAMM</name>
<keyword evidence="5" id="KW-0378">Hydrolase</keyword>
<dbReference type="PROSITE" id="PS51192">
    <property type="entry name" value="HELICASE_ATP_BIND_1"/>
    <property type="match status" value="1"/>
</dbReference>
<dbReference type="Proteomes" id="UP001187868">
    <property type="component" value="Unassembled WGS sequence"/>
</dbReference>
<dbReference type="InterPro" id="IPR027417">
    <property type="entry name" value="P-loop_NTPase"/>
</dbReference>
<dbReference type="InterPro" id="IPR014001">
    <property type="entry name" value="Helicase_ATP-bd"/>
</dbReference>
<evidence type="ECO:0000313" key="5">
    <source>
        <dbReference type="EMBL" id="MDV7042144.1"/>
    </source>
</evidence>
<dbReference type="EMBL" id="JAWLLM010000006">
    <property type="protein sequence ID" value="MDV7042144.1"/>
    <property type="molecule type" value="Genomic_DNA"/>
</dbReference>
<keyword evidence="6" id="KW-1185">Reference proteome</keyword>
<dbReference type="CDD" id="cd17922">
    <property type="entry name" value="DEXHc_LHR-like"/>
    <property type="match status" value="1"/>
</dbReference>
<dbReference type="Gene3D" id="3.40.50.300">
    <property type="entry name" value="P-loop containing nucleotide triphosphate hydrolases"/>
    <property type="match status" value="2"/>
</dbReference>
<evidence type="ECO:0000313" key="6">
    <source>
        <dbReference type="Proteomes" id="UP001187868"/>
    </source>
</evidence>
<dbReference type="SMART" id="SM00487">
    <property type="entry name" value="DEXDc"/>
    <property type="match status" value="1"/>
</dbReference>
<keyword evidence="1" id="KW-0547">Nucleotide-binding</keyword>
<dbReference type="Pfam" id="PF00270">
    <property type="entry name" value="DEAD"/>
    <property type="match status" value="1"/>
</dbReference>
<keyword evidence="5" id="KW-0347">Helicase</keyword>
<evidence type="ECO:0000256" key="1">
    <source>
        <dbReference type="ARBA" id="ARBA00022741"/>
    </source>
</evidence>
<feature type="domain" description="Helicase C-terminal" evidence="4">
    <location>
        <begin position="226"/>
        <end position="401"/>
    </location>
</feature>
<gene>
    <name evidence="5" type="ORF">RUJ08_08370</name>
</gene>
<proteinExistence type="predicted"/>
<reference evidence="5 6" key="1">
    <citation type="submission" date="2023-10" db="EMBL/GenBank/DDBJ databases">
        <title>Clonality and diversity in the soft rot Dickeya solani phytopathogen.</title>
        <authorList>
            <person name="Pedron J."/>
            <person name="Van Gijisegem F."/>
            <person name="Portier P."/>
            <person name="Taghouti G."/>
        </authorList>
    </citation>
    <scope>NUCLEOTIDE SEQUENCE [LARGE SCALE GENOMIC DNA]</scope>
    <source>
        <strain evidence="5 6">FVG2-MFV017-A9</strain>
    </source>
</reference>
<dbReference type="PANTHER" id="PTHR47962">
    <property type="entry name" value="ATP-DEPENDENT HELICASE LHR-RELATED-RELATED"/>
    <property type="match status" value="1"/>
</dbReference>